<organism evidence="2 3">
    <name type="scientific">Candidatus Methanoperedens nitratireducens</name>
    <dbReference type="NCBI Taxonomy" id="1392998"/>
    <lineage>
        <taxon>Archaea</taxon>
        <taxon>Methanobacteriati</taxon>
        <taxon>Methanobacteriota</taxon>
        <taxon>Stenosarchaea group</taxon>
        <taxon>Methanomicrobia</taxon>
        <taxon>Methanosarcinales</taxon>
        <taxon>ANME-2 cluster</taxon>
        <taxon>Candidatus Methanoperedentaceae</taxon>
        <taxon>Candidatus Methanoperedens</taxon>
    </lineage>
</organism>
<gene>
    <name evidence="2" type="ORF">MNV_790012</name>
</gene>
<accession>A0A284VTS5</accession>
<name>A0A284VTS5_9EURY</name>
<feature type="region of interest" description="Disordered" evidence="1">
    <location>
        <begin position="107"/>
        <end position="164"/>
    </location>
</feature>
<evidence type="ECO:0000256" key="1">
    <source>
        <dbReference type="SAM" id="MobiDB-lite"/>
    </source>
</evidence>
<proteinExistence type="predicted"/>
<dbReference type="EMBL" id="FZMP01000228">
    <property type="protein sequence ID" value="SNQ62567.1"/>
    <property type="molecule type" value="Genomic_DNA"/>
</dbReference>
<dbReference type="AlphaFoldDB" id="A0A284VTS5"/>
<protein>
    <submittedName>
        <fullName evidence="2">Uncharacterized protein</fullName>
    </submittedName>
</protein>
<evidence type="ECO:0000313" key="3">
    <source>
        <dbReference type="Proteomes" id="UP000218615"/>
    </source>
</evidence>
<feature type="compositionally biased region" description="Gly residues" evidence="1">
    <location>
        <begin position="141"/>
        <end position="157"/>
    </location>
</feature>
<keyword evidence="3" id="KW-1185">Reference proteome</keyword>
<feature type="compositionally biased region" description="Gly residues" evidence="1">
    <location>
        <begin position="117"/>
        <end position="133"/>
    </location>
</feature>
<sequence>MKKTLIISILTGMLVIGLIPAAMANPKIDSNAQAMNEKKIHVDVNGAQAAEANVNQILTNNGNLDNHNIGLGGNAEAISVNTGIQKTGNGNKLGGCNSGDWSGVGGHGTGKATAKGTGSGANGGGDDFNGNGLGVADATGAGSGGDSNGDSGNGGNGCNSVAASDLDQDSSATAIGGEGNSGDVIQSNDIIQTASAEIYVDQELIQPVDIREFQVANAHEDSTIDFTIPVFDNEDSQIIIEKENPTIENTDKSLK</sequence>
<evidence type="ECO:0000313" key="2">
    <source>
        <dbReference type="EMBL" id="SNQ62567.1"/>
    </source>
</evidence>
<dbReference type="RefSeq" id="WP_096207110.1">
    <property type="nucleotide sequence ID" value="NZ_FZMP01000228.1"/>
</dbReference>
<dbReference type="Proteomes" id="UP000218615">
    <property type="component" value="Unassembled WGS sequence"/>
</dbReference>
<reference evidence="3" key="1">
    <citation type="submission" date="2017-06" db="EMBL/GenBank/DDBJ databases">
        <authorList>
            <person name="Cremers G."/>
        </authorList>
    </citation>
    <scope>NUCLEOTIDE SEQUENCE [LARGE SCALE GENOMIC DNA]</scope>
</reference>